<dbReference type="Proteomes" id="UP001308776">
    <property type="component" value="Unassembled WGS sequence"/>
</dbReference>
<keyword evidence="2" id="KW-1185">Reference proteome</keyword>
<comment type="caution">
    <text evidence="1">The sequence shown here is derived from an EMBL/GenBank/DDBJ whole genome shotgun (WGS) entry which is preliminary data.</text>
</comment>
<accession>A0ABU6FQG5</accession>
<protein>
    <submittedName>
        <fullName evidence="1">Uncharacterized protein</fullName>
    </submittedName>
</protein>
<proteinExistence type="predicted"/>
<dbReference type="RefSeq" id="WP_155735266.1">
    <property type="nucleotide sequence ID" value="NZ_CP080536.1"/>
</dbReference>
<gene>
    <name evidence="1" type="ORF">OW717_09610</name>
</gene>
<evidence type="ECO:0000313" key="1">
    <source>
        <dbReference type="EMBL" id="MEB8514294.1"/>
    </source>
</evidence>
<evidence type="ECO:0000313" key="2">
    <source>
        <dbReference type="Proteomes" id="UP001308776"/>
    </source>
</evidence>
<sequence>MDKLLNALMAAISLAALGELLCPLYRQFAQLQRLHVKMEDGPELQKIRA</sequence>
<organism evidence="1 2">
    <name type="scientific">Acidithiobacillus ferriphilus</name>
    <dbReference type="NCBI Taxonomy" id="1689834"/>
    <lineage>
        <taxon>Bacteria</taxon>
        <taxon>Pseudomonadati</taxon>
        <taxon>Pseudomonadota</taxon>
        <taxon>Acidithiobacillia</taxon>
        <taxon>Acidithiobacillales</taxon>
        <taxon>Acidithiobacillaceae</taxon>
        <taxon>Acidithiobacillus</taxon>
    </lineage>
</organism>
<reference evidence="1 2" key="1">
    <citation type="submission" date="2022-11" db="EMBL/GenBank/DDBJ databases">
        <title>Comparative genomics analysis of Acidithiobacillus ferriphilus.</title>
        <authorList>
            <person name="Ma L."/>
        </authorList>
    </citation>
    <scope>NUCLEOTIDE SEQUENCE [LARGE SCALE GENOMIC DNA]</scope>
    <source>
        <strain evidence="1 2">DY15</strain>
    </source>
</reference>
<name>A0ABU6FQG5_9PROT</name>
<dbReference type="EMBL" id="JAQGFR010000195">
    <property type="protein sequence ID" value="MEB8514294.1"/>
    <property type="molecule type" value="Genomic_DNA"/>
</dbReference>